<dbReference type="InterPro" id="IPR009057">
    <property type="entry name" value="Homeodomain-like_sf"/>
</dbReference>
<dbReference type="Pfam" id="PF02311">
    <property type="entry name" value="AraC_binding"/>
    <property type="match status" value="1"/>
</dbReference>
<accession>A0A9X4M5I1</accession>
<comment type="caution">
    <text evidence="6">The sequence shown here is derived from an EMBL/GenBank/DDBJ whole genome shotgun (WGS) entry which is preliminary data.</text>
</comment>
<dbReference type="PANTHER" id="PTHR46796">
    <property type="entry name" value="HTH-TYPE TRANSCRIPTIONAL ACTIVATOR RHAS-RELATED"/>
    <property type="match status" value="1"/>
</dbReference>
<dbReference type="AlphaFoldDB" id="A0A9X4M5I1"/>
<evidence type="ECO:0000313" key="7">
    <source>
        <dbReference type="Proteomes" id="UP001152872"/>
    </source>
</evidence>
<reference evidence="6" key="1">
    <citation type="submission" date="2019-05" db="EMBL/GenBank/DDBJ databases">
        <title>Whole genome sequencing of Pseudanabaena catenata USMAC16.</title>
        <authorList>
            <person name="Khan Z."/>
            <person name="Omar W.M."/>
            <person name="Convey P."/>
            <person name="Merican F."/>
            <person name="Najimudin N."/>
        </authorList>
    </citation>
    <scope>NUCLEOTIDE SEQUENCE</scope>
    <source>
        <strain evidence="6">USMAC16</strain>
    </source>
</reference>
<evidence type="ECO:0000256" key="2">
    <source>
        <dbReference type="ARBA" id="ARBA00023125"/>
    </source>
</evidence>
<dbReference type="Gene3D" id="1.10.10.60">
    <property type="entry name" value="Homeodomain-like"/>
    <property type="match status" value="2"/>
</dbReference>
<proteinExistence type="predicted"/>
<dbReference type="InterPro" id="IPR003313">
    <property type="entry name" value="AraC-bd"/>
</dbReference>
<dbReference type="PANTHER" id="PTHR46796:SF2">
    <property type="entry name" value="TRANSCRIPTIONAL REGULATORY PROTEIN"/>
    <property type="match status" value="1"/>
</dbReference>
<name>A0A9X4M5I1_9CYAN</name>
<evidence type="ECO:0000256" key="1">
    <source>
        <dbReference type="ARBA" id="ARBA00023015"/>
    </source>
</evidence>
<dbReference type="InterPro" id="IPR018062">
    <property type="entry name" value="HTH_AraC-typ_CS"/>
</dbReference>
<keyword evidence="2" id="KW-0238">DNA-binding</keyword>
<feature type="domain" description="HTH araC/xylS-type" evidence="5">
    <location>
        <begin position="174"/>
        <end position="271"/>
    </location>
</feature>
<dbReference type="SMART" id="SM00342">
    <property type="entry name" value="HTH_ARAC"/>
    <property type="match status" value="1"/>
</dbReference>
<dbReference type="InterPro" id="IPR018060">
    <property type="entry name" value="HTH_AraC"/>
</dbReference>
<evidence type="ECO:0000313" key="6">
    <source>
        <dbReference type="EMBL" id="MDG3493053.1"/>
    </source>
</evidence>
<dbReference type="GO" id="GO:0043565">
    <property type="term" value="F:sequence-specific DNA binding"/>
    <property type="evidence" value="ECO:0007669"/>
    <property type="project" value="InterPro"/>
</dbReference>
<keyword evidence="4" id="KW-0804">Transcription</keyword>
<dbReference type="EMBL" id="VBTY01000003">
    <property type="protein sequence ID" value="MDG3493053.1"/>
    <property type="molecule type" value="Genomic_DNA"/>
</dbReference>
<dbReference type="RefSeq" id="WP_009625081.1">
    <property type="nucleotide sequence ID" value="NZ_VBTY01000003.1"/>
</dbReference>
<dbReference type="InterPro" id="IPR050204">
    <property type="entry name" value="AraC_XylS_family_regulators"/>
</dbReference>
<protein>
    <submittedName>
        <fullName evidence="6">AraC family transcriptional regulator</fullName>
    </submittedName>
</protein>
<evidence type="ECO:0000259" key="5">
    <source>
        <dbReference type="PROSITE" id="PS01124"/>
    </source>
</evidence>
<dbReference type="InterPro" id="IPR037923">
    <property type="entry name" value="HTH-like"/>
</dbReference>
<sequence>MTDNDRTKFWCVAELDDLEVLHARNIVRSSSRHTHETLTLGIIERGTATLNHKGESHPIGLGSIVVINPDDVHACYAEKFLGYDQHLIYPSIQLLERANSEITGRSPQIPFFRNPIVENKKLFRQLEELFCVLENPSSAIEQETYLIQTLTLLIGVLTASIGIKEHGNEPQVVRLIRDYLEANYRENPSLSQLAMLTHFSPFHLSRVFCQAVGLPPHLYLIQVRVLKAKKLLSQGVAIAQVAQDVGFAHQSHLYRHFKKFVGITPKQYQRQFQ</sequence>
<dbReference type="Proteomes" id="UP001152872">
    <property type="component" value="Unassembled WGS sequence"/>
</dbReference>
<keyword evidence="3" id="KW-0010">Activator</keyword>
<gene>
    <name evidence="6" type="ORF">FEV09_00615</name>
</gene>
<dbReference type="SUPFAM" id="SSF46689">
    <property type="entry name" value="Homeodomain-like"/>
    <property type="match status" value="2"/>
</dbReference>
<organism evidence="6 7">
    <name type="scientific">Pseudanabaena catenata USMAC16</name>
    <dbReference type="NCBI Taxonomy" id="1855837"/>
    <lineage>
        <taxon>Bacteria</taxon>
        <taxon>Bacillati</taxon>
        <taxon>Cyanobacteriota</taxon>
        <taxon>Cyanophyceae</taxon>
        <taxon>Pseudanabaenales</taxon>
        <taxon>Pseudanabaenaceae</taxon>
        <taxon>Pseudanabaena</taxon>
    </lineage>
</organism>
<dbReference type="PROSITE" id="PS01124">
    <property type="entry name" value="HTH_ARAC_FAMILY_2"/>
    <property type="match status" value="1"/>
</dbReference>
<keyword evidence="7" id="KW-1185">Reference proteome</keyword>
<keyword evidence="1" id="KW-0805">Transcription regulation</keyword>
<dbReference type="Pfam" id="PF12833">
    <property type="entry name" value="HTH_18"/>
    <property type="match status" value="1"/>
</dbReference>
<dbReference type="SUPFAM" id="SSF51215">
    <property type="entry name" value="Regulatory protein AraC"/>
    <property type="match status" value="1"/>
</dbReference>
<evidence type="ECO:0000256" key="3">
    <source>
        <dbReference type="ARBA" id="ARBA00023159"/>
    </source>
</evidence>
<dbReference type="PROSITE" id="PS00041">
    <property type="entry name" value="HTH_ARAC_FAMILY_1"/>
    <property type="match status" value="1"/>
</dbReference>
<evidence type="ECO:0000256" key="4">
    <source>
        <dbReference type="ARBA" id="ARBA00023163"/>
    </source>
</evidence>
<dbReference type="GO" id="GO:0003700">
    <property type="term" value="F:DNA-binding transcription factor activity"/>
    <property type="evidence" value="ECO:0007669"/>
    <property type="project" value="InterPro"/>
</dbReference>